<keyword evidence="2" id="KW-1185">Reference proteome</keyword>
<dbReference type="RefSeq" id="WP_009164241.1">
    <property type="nucleotide sequence ID" value="NZ_ADFP01000046.1"/>
</dbReference>
<comment type="caution">
    <text evidence="1">The sequence shown here is derived from an EMBL/GenBank/DDBJ whole genome shotgun (WGS) entry which is preliminary data.</text>
</comment>
<reference evidence="1 2" key="1">
    <citation type="submission" date="2009-12" db="EMBL/GenBank/DDBJ databases">
        <authorList>
            <person name="Shrivastava S."/>
            <person name="Madupu R."/>
            <person name="Durkin A.S."/>
            <person name="Torralba M."/>
            <person name="Methe B."/>
            <person name="Sutton G.G."/>
            <person name="Strausberg R.L."/>
            <person name="Nelson K.E."/>
        </authorList>
    </citation>
    <scope>NUCLEOTIDE SEQUENCE [LARGE SCALE GENOMIC DNA]</scope>
    <source>
        <strain evidence="1 2">W5455</strain>
    </source>
</reference>
<accession>A0ABM9ZWW9</accession>
<organism evidence="1 2">
    <name type="scientific">Pyramidobacter piscolens W5455</name>
    <dbReference type="NCBI Taxonomy" id="352165"/>
    <lineage>
        <taxon>Bacteria</taxon>
        <taxon>Thermotogati</taxon>
        <taxon>Synergistota</taxon>
        <taxon>Synergistia</taxon>
        <taxon>Synergistales</taxon>
        <taxon>Dethiosulfovibrionaceae</taxon>
        <taxon>Pyramidobacter</taxon>
    </lineage>
</organism>
<proteinExistence type="predicted"/>
<name>A0ABM9ZWW9_9BACT</name>
<protein>
    <submittedName>
        <fullName evidence="1">Uncharacterized protein</fullName>
    </submittedName>
</protein>
<gene>
    <name evidence="1" type="ORF">HMPREF7215_2779</name>
</gene>
<evidence type="ECO:0000313" key="2">
    <source>
        <dbReference type="Proteomes" id="UP000006462"/>
    </source>
</evidence>
<dbReference type="Proteomes" id="UP000006462">
    <property type="component" value="Unassembled WGS sequence"/>
</dbReference>
<dbReference type="EMBL" id="ADFP01000046">
    <property type="protein sequence ID" value="EFB91343.1"/>
    <property type="molecule type" value="Genomic_DNA"/>
</dbReference>
<sequence length="76" mass="9025">MGETAERNELILYATWDARRRRYWIDVVEATHWPPSYGAVAICRIDREDRGLMVEWAAVRARAGWTPRRLRRAILK</sequence>
<evidence type="ECO:0000313" key="1">
    <source>
        <dbReference type="EMBL" id="EFB91343.1"/>
    </source>
</evidence>